<evidence type="ECO:0000256" key="1">
    <source>
        <dbReference type="SAM" id="MobiDB-lite"/>
    </source>
</evidence>
<evidence type="ECO:0000313" key="3">
    <source>
        <dbReference type="Proteomes" id="UP000324222"/>
    </source>
</evidence>
<reference evidence="2 3" key="1">
    <citation type="submission" date="2019-05" db="EMBL/GenBank/DDBJ databases">
        <title>Another draft genome of Portunus trituberculatus and its Hox gene families provides insights of decapod evolution.</title>
        <authorList>
            <person name="Jeong J.-H."/>
            <person name="Song I."/>
            <person name="Kim S."/>
            <person name="Choi T."/>
            <person name="Kim D."/>
            <person name="Ryu S."/>
            <person name="Kim W."/>
        </authorList>
    </citation>
    <scope>NUCLEOTIDE SEQUENCE [LARGE SCALE GENOMIC DNA]</scope>
    <source>
        <tissue evidence="2">Muscle</tissue>
    </source>
</reference>
<sequence>MLFFRGQGDKRQVGSIGGRSMDWGSTTARRGHSWCNNQEKQRGRDEVWQLCESLVFSLKQTPPGRLGALNQVMD</sequence>
<dbReference type="Proteomes" id="UP000324222">
    <property type="component" value="Unassembled WGS sequence"/>
</dbReference>
<dbReference type="AlphaFoldDB" id="A0A5B7I006"/>
<protein>
    <submittedName>
        <fullName evidence="2">Uncharacterized protein</fullName>
    </submittedName>
</protein>
<keyword evidence="3" id="KW-1185">Reference proteome</keyword>
<comment type="caution">
    <text evidence="2">The sequence shown here is derived from an EMBL/GenBank/DDBJ whole genome shotgun (WGS) entry which is preliminary data.</text>
</comment>
<evidence type="ECO:0000313" key="2">
    <source>
        <dbReference type="EMBL" id="MPC75219.1"/>
    </source>
</evidence>
<feature type="compositionally biased region" description="Polar residues" evidence="1">
    <location>
        <begin position="23"/>
        <end position="38"/>
    </location>
</feature>
<proteinExistence type="predicted"/>
<dbReference type="EMBL" id="VSRR010040615">
    <property type="protein sequence ID" value="MPC75219.1"/>
    <property type="molecule type" value="Genomic_DNA"/>
</dbReference>
<organism evidence="2 3">
    <name type="scientific">Portunus trituberculatus</name>
    <name type="common">Swimming crab</name>
    <name type="synonym">Neptunus trituberculatus</name>
    <dbReference type="NCBI Taxonomy" id="210409"/>
    <lineage>
        <taxon>Eukaryota</taxon>
        <taxon>Metazoa</taxon>
        <taxon>Ecdysozoa</taxon>
        <taxon>Arthropoda</taxon>
        <taxon>Crustacea</taxon>
        <taxon>Multicrustacea</taxon>
        <taxon>Malacostraca</taxon>
        <taxon>Eumalacostraca</taxon>
        <taxon>Eucarida</taxon>
        <taxon>Decapoda</taxon>
        <taxon>Pleocyemata</taxon>
        <taxon>Brachyura</taxon>
        <taxon>Eubrachyura</taxon>
        <taxon>Portunoidea</taxon>
        <taxon>Portunidae</taxon>
        <taxon>Portuninae</taxon>
        <taxon>Portunus</taxon>
    </lineage>
</organism>
<gene>
    <name evidence="2" type="ORF">E2C01_069603</name>
</gene>
<name>A0A5B7I006_PORTR</name>
<accession>A0A5B7I006</accession>
<feature type="region of interest" description="Disordered" evidence="1">
    <location>
        <begin position="1"/>
        <end position="41"/>
    </location>
</feature>